<evidence type="ECO:0000313" key="3">
    <source>
        <dbReference type="EMBL" id="AIA88078.1"/>
    </source>
</evidence>
<dbReference type="EMBL" id="KF120799">
    <property type="protein sequence ID" value="AIA88078.1"/>
    <property type="molecule type" value="Genomic_DNA"/>
</dbReference>
<reference evidence="3" key="1">
    <citation type="journal article" date="2013" name="Environ. Microbiol.">
        <title>Seasonally variable intestinal metagenomes of the red palm weevil (Rhynchophorus ferrugineus).</title>
        <authorList>
            <person name="Jia S."/>
            <person name="Zhang X."/>
            <person name="Zhang G."/>
            <person name="Yin A."/>
            <person name="Zhang S."/>
            <person name="Li F."/>
            <person name="Wang L."/>
            <person name="Zhao D."/>
            <person name="Yun Q."/>
            <person name="Tala"/>
            <person name="Wang J."/>
            <person name="Sun G."/>
            <person name="Baabdullah M."/>
            <person name="Yu X."/>
            <person name="Hu S."/>
            <person name="Al-Mssallem I.S."/>
            <person name="Yu J."/>
        </authorList>
    </citation>
    <scope>NUCLEOTIDE SEQUENCE</scope>
</reference>
<name>A0A060BUH7_9LACO</name>
<proteinExistence type="predicted"/>
<dbReference type="Pfam" id="PF06458">
    <property type="entry name" value="MucBP"/>
    <property type="match status" value="1"/>
</dbReference>
<keyword evidence="1" id="KW-0677">Repeat</keyword>
<feature type="domain" description="MucBP" evidence="2">
    <location>
        <begin position="14"/>
        <end position="48"/>
    </location>
</feature>
<organism evidence="3">
    <name type="scientific">uncultured Lactobacillus sp</name>
    <dbReference type="NCBI Taxonomy" id="153152"/>
    <lineage>
        <taxon>Bacteria</taxon>
        <taxon>Bacillati</taxon>
        <taxon>Bacillota</taxon>
        <taxon>Bacilli</taxon>
        <taxon>Lactobacillales</taxon>
        <taxon>Lactobacillaceae</taxon>
        <taxon>Lactobacillus</taxon>
        <taxon>environmental samples</taxon>
    </lineage>
</organism>
<dbReference type="Gene3D" id="3.10.20.320">
    <property type="entry name" value="Putative peptidoglycan bound protein (lpxtg motif)"/>
    <property type="match status" value="1"/>
</dbReference>
<evidence type="ECO:0000256" key="1">
    <source>
        <dbReference type="ARBA" id="ARBA00022737"/>
    </source>
</evidence>
<protein>
    <submittedName>
        <fullName evidence="3">CAZy families GH32 protein</fullName>
    </submittedName>
</protein>
<dbReference type="InterPro" id="IPR009459">
    <property type="entry name" value="MucBP_dom"/>
</dbReference>
<accession>A0A060BUH7</accession>
<dbReference type="AlphaFoldDB" id="A0A060BUH7"/>
<evidence type="ECO:0000259" key="2">
    <source>
        <dbReference type="Pfam" id="PF06458"/>
    </source>
</evidence>
<sequence>MTYVYRKNPVAGATVTVKYIDTQGNSISDSIPLSGNVDQEYTTEQKLFRATLLRSSRK</sequence>